<sequence length="150" mass="16829">MLTLTRTTSDNPDFRSLVVLLDQDLKEKDGDDHAFYAQFNKVNSIKEVIVAYKDGVAAGCGAIKPYTPTIAEVKRMFVHPDFRRQGIAKKILTALEDRAMELNYSSTVLETGMKQADAIELYKNNGYNIIPNYGQYAGVENSVCMQKQLI</sequence>
<accession>A0ABV1RRC0</accession>
<reference evidence="3 4" key="1">
    <citation type="submission" date="2024-06" db="EMBL/GenBank/DDBJ databases">
        <title>Pontibacter populi HYL7-15.</title>
        <authorList>
            <person name="Kim M.K."/>
        </authorList>
    </citation>
    <scope>NUCLEOTIDE SEQUENCE [LARGE SCALE GENOMIC DNA]</scope>
    <source>
        <strain evidence="3 4">HYL7-15</strain>
    </source>
</reference>
<dbReference type="PROSITE" id="PS51186">
    <property type="entry name" value="GNAT"/>
    <property type="match status" value="1"/>
</dbReference>
<dbReference type="EMBL" id="JBEOKT010000004">
    <property type="protein sequence ID" value="MER2996934.1"/>
    <property type="molecule type" value="Genomic_DNA"/>
</dbReference>
<evidence type="ECO:0000256" key="1">
    <source>
        <dbReference type="ARBA" id="ARBA00022679"/>
    </source>
</evidence>
<keyword evidence="4" id="KW-1185">Reference proteome</keyword>
<evidence type="ECO:0000259" key="2">
    <source>
        <dbReference type="PROSITE" id="PS51186"/>
    </source>
</evidence>
<dbReference type="Proteomes" id="UP001476807">
    <property type="component" value="Unassembled WGS sequence"/>
</dbReference>
<protein>
    <submittedName>
        <fullName evidence="3">GNAT family N-acetyltransferase</fullName>
    </submittedName>
</protein>
<proteinExistence type="predicted"/>
<comment type="caution">
    <text evidence="3">The sequence shown here is derived from an EMBL/GenBank/DDBJ whole genome shotgun (WGS) entry which is preliminary data.</text>
</comment>
<gene>
    <name evidence="3" type="ORF">ABS362_05215</name>
</gene>
<dbReference type="Gene3D" id="3.40.630.30">
    <property type="match status" value="1"/>
</dbReference>
<evidence type="ECO:0000313" key="3">
    <source>
        <dbReference type="EMBL" id="MER2996934.1"/>
    </source>
</evidence>
<dbReference type="PANTHER" id="PTHR13947">
    <property type="entry name" value="GNAT FAMILY N-ACETYLTRANSFERASE"/>
    <property type="match status" value="1"/>
</dbReference>
<dbReference type="SUPFAM" id="SSF55729">
    <property type="entry name" value="Acyl-CoA N-acyltransferases (Nat)"/>
    <property type="match status" value="1"/>
</dbReference>
<dbReference type="PANTHER" id="PTHR13947:SF37">
    <property type="entry name" value="LD18367P"/>
    <property type="match status" value="1"/>
</dbReference>
<name>A0ABV1RRC0_9BACT</name>
<organism evidence="3 4">
    <name type="scientific">Pontibacter populi</name>
    <dbReference type="NCBI Taxonomy" id="890055"/>
    <lineage>
        <taxon>Bacteria</taxon>
        <taxon>Pseudomonadati</taxon>
        <taxon>Bacteroidota</taxon>
        <taxon>Cytophagia</taxon>
        <taxon>Cytophagales</taxon>
        <taxon>Hymenobacteraceae</taxon>
        <taxon>Pontibacter</taxon>
    </lineage>
</organism>
<dbReference type="Pfam" id="PF00583">
    <property type="entry name" value="Acetyltransf_1"/>
    <property type="match status" value="1"/>
</dbReference>
<dbReference type="InterPro" id="IPR050769">
    <property type="entry name" value="NAT_camello-type"/>
</dbReference>
<dbReference type="InterPro" id="IPR016181">
    <property type="entry name" value="Acyl_CoA_acyltransferase"/>
</dbReference>
<evidence type="ECO:0000313" key="4">
    <source>
        <dbReference type="Proteomes" id="UP001476807"/>
    </source>
</evidence>
<keyword evidence="1" id="KW-0808">Transferase</keyword>
<dbReference type="InterPro" id="IPR000182">
    <property type="entry name" value="GNAT_dom"/>
</dbReference>
<dbReference type="RefSeq" id="WP_350411272.1">
    <property type="nucleotide sequence ID" value="NZ_JBEOKT010000004.1"/>
</dbReference>
<feature type="domain" description="N-acetyltransferase" evidence="2">
    <location>
        <begin position="1"/>
        <end position="150"/>
    </location>
</feature>
<dbReference type="CDD" id="cd04301">
    <property type="entry name" value="NAT_SF"/>
    <property type="match status" value="1"/>
</dbReference>